<dbReference type="GO" id="GO:0008654">
    <property type="term" value="P:phospholipid biosynthetic process"/>
    <property type="evidence" value="ECO:0007669"/>
    <property type="project" value="UniProtKB-KW"/>
</dbReference>
<gene>
    <name evidence="16" type="ORF">OTU49_013095</name>
</gene>
<keyword evidence="12" id="KW-1208">Phospholipid metabolism</keyword>
<keyword evidence="7" id="KW-1133">Transmembrane helix</keyword>
<name>A0AAW0YGV1_CHEQU</name>
<accession>A0AAW0YGV1</accession>
<evidence type="ECO:0000256" key="14">
    <source>
        <dbReference type="ARBA" id="ARBA00040991"/>
    </source>
</evidence>
<proteinExistence type="inferred from homology"/>
<dbReference type="EMBL" id="JARKIK010000006">
    <property type="protein sequence ID" value="KAK8751128.1"/>
    <property type="molecule type" value="Genomic_DNA"/>
</dbReference>
<keyword evidence="6" id="KW-0256">Endoplasmic reticulum</keyword>
<organism evidence="16 17">
    <name type="scientific">Cherax quadricarinatus</name>
    <name type="common">Australian red claw crayfish</name>
    <dbReference type="NCBI Taxonomy" id="27406"/>
    <lineage>
        <taxon>Eukaryota</taxon>
        <taxon>Metazoa</taxon>
        <taxon>Ecdysozoa</taxon>
        <taxon>Arthropoda</taxon>
        <taxon>Crustacea</taxon>
        <taxon>Multicrustacea</taxon>
        <taxon>Malacostraca</taxon>
        <taxon>Eumalacostraca</taxon>
        <taxon>Eucarida</taxon>
        <taxon>Decapoda</taxon>
        <taxon>Pleocyemata</taxon>
        <taxon>Astacidea</taxon>
        <taxon>Parastacoidea</taxon>
        <taxon>Parastacidae</taxon>
        <taxon>Cherax</taxon>
    </lineage>
</organism>
<dbReference type="GO" id="GO:0005739">
    <property type="term" value="C:mitochondrion"/>
    <property type="evidence" value="ECO:0007669"/>
    <property type="project" value="UniProtKB-SubCell"/>
</dbReference>
<evidence type="ECO:0000256" key="4">
    <source>
        <dbReference type="ARBA" id="ARBA00022516"/>
    </source>
</evidence>
<dbReference type="GO" id="GO:0005783">
    <property type="term" value="C:endoplasmic reticulum"/>
    <property type="evidence" value="ECO:0007669"/>
    <property type="project" value="UniProtKB-SubCell"/>
</dbReference>
<keyword evidence="5" id="KW-0812">Transmembrane</keyword>
<evidence type="ECO:0000256" key="10">
    <source>
        <dbReference type="ARBA" id="ARBA00023136"/>
    </source>
</evidence>
<dbReference type="SUPFAM" id="SSF48371">
    <property type="entry name" value="ARM repeat"/>
    <property type="match status" value="1"/>
</dbReference>
<dbReference type="AlphaFoldDB" id="A0AAW0YGV1"/>
<evidence type="ECO:0000256" key="7">
    <source>
        <dbReference type="ARBA" id="ARBA00022989"/>
    </source>
</evidence>
<evidence type="ECO:0000256" key="8">
    <source>
        <dbReference type="ARBA" id="ARBA00023098"/>
    </source>
</evidence>
<dbReference type="InterPro" id="IPR011989">
    <property type="entry name" value="ARM-like"/>
</dbReference>
<comment type="similarity">
    <text evidence="13">Belongs to the SERAC1 family.</text>
</comment>
<dbReference type="PANTHER" id="PTHR48182">
    <property type="entry name" value="PROTEIN SERAC1"/>
    <property type="match status" value="1"/>
</dbReference>
<evidence type="ECO:0000313" key="16">
    <source>
        <dbReference type="EMBL" id="KAK8751128.1"/>
    </source>
</evidence>
<dbReference type="PANTHER" id="PTHR48182:SF2">
    <property type="entry name" value="PROTEIN SERAC1"/>
    <property type="match status" value="1"/>
</dbReference>
<dbReference type="Gene3D" id="1.25.10.10">
    <property type="entry name" value="Leucine-rich Repeat Variant"/>
    <property type="match status" value="1"/>
</dbReference>
<keyword evidence="17" id="KW-1185">Reference proteome</keyword>
<protein>
    <recommendedName>
        <fullName evidence="14">Protein SERAC1</fullName>
    </recommendedName>
    <alternativeName>
        <fullName evidence="15">Serine active site-containing protein 1</fullName>
    </alternativeName>
</protein>
<evidence type="ECO:0000256" key="12">
    <source>
        <dbReference type="ARBA" id="ARBA00023264"/>
    </source>
</evidence>
<keyword evidence="4" id="KW-0444">Lipid biosynthesis</keyword>
<dbReference type="GO" id="GO:0016020">
    <property type="term" value="C:membrane"/>
    <property type="evidence" value="ECO:0007669"/>
    <property type="project" value="UniProtKB-SubCell"/>
</dbReference>
<dbReference type="Gene3D" id="3.40.50.1820">
    <property type="entry name" value="alpha/beta hydrolase"/>
    <property type="match status" value="1"/>
</dbReference>
<evidence type="ECO:0000313" key="17">
    <source>
        <dbReference type="Proteomes" id="UP001445076"/>
    </source>
</evidence>
<keyword evidence="11" id="KW-0594">Phospholipid biosynthesis</keyword>
<keyword evidence="10" id="KW-0472">Membrane</keyword>
<dbReference type="InterPro" id="IPR052374">
    <property type="entry name" value="SERAC1"/>
</dbReference>
<dbReference type="InterPro" id="IPR029058">
    <property type="entry name" value="AB_hydrolase_fold"/>
</dbReference>
<dbReference type="Proteomes" id="UP001445076">
    <property type="component" value="Unassembled WGS sequence"/>
</dbReference>
<sequence length="530" mass="60234">MHMSSRVINKLGVAAAFILGAVAGNHIRKYREKVSLATYSGNTVELTQEDADEWFIEEKRSSIIAKIYHRLQAVSDNTAIRDTVTGSYMKIGKRICQQYLQYRGLLEGSSELWIKDWLNETDWIDSVDFWTRLPPLQILSSPTYFATLYAGVRALWYISCSSDFNKKNSFLDYDLAMTLKQVVDEKDDYVTPLALKIIANVIAMKKDLHFLHETGLLDTLTHCANDKESQIFLPAWRALHNLKVTNETKSACKNLYLEGVYPFVLPDDNKAPLLDIILVHGIKGGAAWTWRQHDQQRYRPLLSQEKRRNILKGQNIEDVDEFYTCCWPLDWLVPTLKLPVRVIAVNFKCGWWRWESECSTEGTGKSVIERSRDMAHALAAAGVGERPIIWISHSMGGLLVKNMLVELKSKSSGDNDVFAKEYSKEEFFSQVKHNQWEANSFAKQTMAIVFFSVPHQGSPLATSVTQGVLRQVLQPATELCEMRTDNPALHHLNQLFVSLAKAQSIAVLTLNESEPVLHKTTGYPLHFIPP</sequence>
<reference evidence="16 17" key="1">
    <citation type="journal article" date="2024" name="BMC Genomics">
        <title>Genome assembly of redclaw crayfish (Cherax quadricarinatus) provides insights into its immune adaptation and hypoxia tolerance.</title>
        <authorList>
            <person name="Liu Z."/>
            <person name="Zheng J."/>
            <person name="Li H."/>
            <person name="Fang K."/>
            <person name="Wang S."/>
            <person name="He J."/>
            <person name="Zhou D."/>
            <person name="Weng S."/>
            <person name="Chi M."/>
            <person name="Gu Z."/>
            <person name="He J."/>
            <person name="Li F."/>
            <person name="Wang M."/>
        </authorList>
    </citation>
    <scope>NUCLEOTIDE SEQUENCE [LARGE SCALE GENOMIC DNA]</scope>
    <source>
        <strain evidence="16">ZL_2023a</strain>
    </source>
</reference>
<evidence type="ECO:0000256" key="1">
    <source>
        <dbReference type="ARBA" id="ARBA00004167"/>
    </source>
</evidence>
<comment type="caution">
    <text evidence="16">The sequence shown here is derived from an EMBL/GenBank/DDBJ whole genome shotgun (WGS) entry which is preliminary data.</text>
</comment>
<dbReference type="InterPro" id="IPR016024">
    <property type="entry name" value="ARM-type_fold"/>
</dbReference>
<dbReference type="SUPFAM" id="SSF53474">
    <property type="entry name" value="alpha/beta-Hydrolases"/>
    <property type="match status" value="1"/>
</dbReference>
<evidence type="ECO:0000256" key="13">
    <source>
        <dbReference type="ARBA" id="ARBA00038024"/>
    </source>
</evidence>
<comment type="subcellular location">
    <subcellularLocation>
        <location evidence="3">Endoplasmic reticulum</location>
    </subcellularLocation>
    <subcellularLocation>
        <location evidence="1">Membrane</location>
        <topology evidence="1">Single-pass membrane protein</topology>
    </subcellularLocation>
    <subcellularLocation>
        <location evidence="2">Mitochondrion</location>
    </subcellularLocation>
</comment>
<evidence type="ECO:0000256" key="15">
    <source>
        <dbReference type="ARBA" id="ARBA00041701"/>
    </source>
</evidence>
<evidence type="ECO:0000256" key="2">
    <source>
        <dbReference type="ARBA" id="ARBA00004173"/>
    </source>
</evidence>
<feature type="non-terminal residue" evidence="16">
    <location>
        <position position="530"/>
    </location>
</feature>
<evidence type="ECO:0000256" key="11">
    <source>
        <dbReference type="ARBA" id="ARBA00023209"/>
    </source>
</evidence>
<evidence type="ECO:0000256" key="9">
    <source>
        <dbReference type="ARBA" id="ARBA00023128"/>
    </source>
</evidence>
<evidence type="ECO:0000256" key="6">
    <source>
        <dbReference type="ARBA" id="ARBA00022824"/>
    </source>
</evidence>
<evidence type="ECO:0000256" key="3">
    <source>
        <dbReference type="ARBA" id="ARBA00004240"/>
    </source>
</evidence>
<keyword evidence="9" id="KW-0496">Mitochondrion</keyword>
<keyword evidence="8" id="KW-0443">Lipid metabolism</keyword>
<evidence type="ECO:0000256" key="5">
    <source>
        <dbReference type="ARBA" id="ARBA00022692"/>
    </source>
</evidence>